<dbReference type="PRINTS" id="PR00344">
    <property type="entry name" value="BCTRLSENSOR"/>
</dbReference>
<dbReference type="GO" id="GO:0005886">
    <property type="term" value="C:plasma membrane"/>
    <property type="evidence" value="ECO:0007669"/>
    <property type="project" value="TreeGrafter"/>
</dbReference>
<feature type="transmembrane region" description="Helical" evidence="8">
    <location>
        <begin position="6"/>
        <end position="27"/>
    </location>
</feature>
<dbReference type="EC" id="2.7.13.3" evidence="2"/>
<accession>A0A0D0GDC0</accession>
<dbReference type="InterPro" id="IPR050351">
    <property type="entry name" value="BphY/WalK/GraS-like"/>
</dbReference>
<dbReference type="OrthoDB" id="9810447at2"/>
<keyword evidence="8" id="KW-1133">Transmembrane helix</keyword>
<dbReference type="SUPFAM" id="SSF47384">
    <property type="entry name" value="Homodimeric domain of signal transducing histidine kinase"/>
    <property type="match status" value="1"/>
</dbReference>
<dbReference type="Gene3D" id="3.30.450.20">
    <property type="entry name" value="PAS domain"/>
    <property type="match status" value="1"/>
</dbReference>
<organism evidence="10 11">
    <name type="scientific">Pedobacter lusitanus</name>
    <dbReference type="NCBI Taxonomy" id="1503925"/>
    <lineage>
        <taxon>Bacteria</taxon>
        <taxon>Pseudomonadati</taxon>
        <taxon>Bacteroidota</taxon>
        <taxon>Sphingobacteriia</taxon>
        <taxon>Sphingobacteriales</taxon>
        <taxon>Sphingobacteriaceae</taxon>
        <taxon>Pedobacter</taxon>
    </lineage>
</organism>
<dbReference type="InterPro" id="IPR031621">
    <property type="entry name" value="HisKA_7TM"/>
</dbReference>
<dbReference type="InterPro" id="IPR000014">
    <property type="entry name" value="PAS"/>
</dbReference>
<dbReference type="Proteomes" id="UP000032049">
    <property type="component" value="Unassembled WGS sequence"/>
</dbReference>
<proteinExistence type="predicted"/>
<feature type="transmembrane region" description="Helical" evidence="8">
    <location>
        <begin position="182"/>
        <end position="200"/>
    </location>
</feature>
<keyword evidence="7 8" id="KW-0472">Membrane</keyword>
<dbReference type="EMBL" id="JXRA01000107">
    <property type="protein sequence ID" value="KIO75307.1"/>
    <property type="molecule type" value="Genomic_DNA"/>
</dbReference>
<keyword evidence="3" id="KW-0597">Phosphoprotein</keyword>
<dbReference type="SUPFAM" id="SSF55785">
    <property type="entry name" value="PYP-like sensor domain (PAS domain)"/>
    <property type="match status" value="1"/>
</dbReference>
<comment type="catalytic activity">
    <reaction evidence="1">
        <text>ATP + protein L-histidine = ADP + protein N-phospho-L-histidine.</text>
        <dbReference type="EC" id="2.7.13.3"/>
    </reaction>
</comment>
<feature type="transmembrane region" description="Helical" evidence="8">
    <location>
        <begin position="102"/>
        <end position="121"/>
    </location>
</feature>
<evidence type="ECO:0000256" key="7">
    <source>
        <dbReference type="ARBA" id="ARBA00023136"/>
    </source>
</evidence>
<evidence type="ECO:0000256" key="8">
    <source>
        <dbReference type="SAM" id="Phobius"/>
    </source>
</evidence>
<dbReference type="GO" id="GO:0004721">
    <property type="term" value="F:phosphoprotein phosphatase activity"/>
    <property type="evidence" value="ECO:0007669"/>
    <property type="project" value="TreeGrafter"/>
</dbReference>
<dbReference type="InterPro" id="IPR003594">
    <property type="entry name" value="HATPase_dom"/>
</dbReference>
<evidence type="ECO:0000313" key="11">
    <source>
        <dbReference type="Proteomes" id="UP000032049"/>
    </source>
</evidence>
<feature type="transmembrane region" description="Helical" evidence="8">
    <location>
        <begin position="212"/>
        <end position="230"/>
    </location>
</feature>
<feature type="transmembrane region" description="Helical" evidence="8">
    <location>
        <begin position="65"/>
        <end position="90"/>
    </location>
</feature>
<dbReference type="InterPro" id="IPR035965">
    <property type="entry name" value="PAS-like_dom_sf"/>
</dbReference>
<evidence type="ECO:0000256" key="1">
    <source>
        <dbReference type="ARBA" id="ARBA00000085"/>
    </source>
</evidence>
<dbReference type="CDD" id="cd00130">
    <property type="entry name" value="PAS"/>
    <property type="match status" value="1"/>
</dbReference>
<evidence type="ECO:0000256" key="5">
    <source>
        <dbReference type="ARBA" id="ARBA00022777"/>
    </source>
</evidence>
<dbReference type="InterPro" id="IPR036890">
    <property type="entry name" value="HATPase_C_sf"/>
</dbReference>
<feature type="transmembrane region" description="Helical" evidence="8">
    <location>
        <begin position="34"/>
        <end position="53"/>
    </location>
</feature>
<feature type="transmembrane region" description="Helical" evidence="8">
    <location>
        <begin position="141"/>
        <end position="161"/>
    </location>
</feature>
<keyword evidence="8" id="KW-0812">Transmembrane</keyword>
<evidence type="ECO:0000256" key="4">
    <source>
        <dbReference type="ARBA" id="ARBA00022679"/>
    </source>
</evidence>
<dbReference type="STRING" id="1503925.TH53_21365"/>
<evidence type="ECO:0000256" key="6">
    <source>
        <dbReference type="ARBA" id="ARBA00023012"/>
    </source>
</evidence>
<dbReference type="Pfam" id="PF16927">
    <property type="entry name" value="HisKA_7TM"/>
    <property type="match status" value="1"/>
</dbReference>
<gene>
    <name evidence="10" type="ORF">TH53_21365</name>
</gene>
<dbReference type="InterPro" id="IPR003661">
    <property type="entry name" value="HisK_dim/P_dom"/>
</dbReference>
<dbReference type="GO" id="GO:0016036">
    <property type="term" value="P:cellular response to phosphate starvation"/>
    <property type="evidence" value="ECO:0007669"/>
    <property type="project" value="TreeGrafter"/>
</dbReference>
<comment type="caution">
    <text evidence="10">The sequence shown here is derived from an EMBL/GenBank/DDBJ whole genome shotgun (WGS) entry which is preliminary data.</text>
</comment>
<feature type="domain" description="Histidine kinase" evidence="9">
    <location>
        <begin position="371"/>
        <end position="587"/>
    </location>
</feature>
<dbReference type="SMART" id="SM00387">
    <property type="entry name" value="HATPase_c"/>
    <property type="match status" value="1"/>
</dbReference>
<dbReference type="Gene3D" id="3.30.565.10">
    <property type="entry name" value="Histidine kinase-like ATPase, C-terminal domain"/>
    <property type="match status" value="1"/>
</dbReference>
<protein>
    <recommendedName>
        <fullName evidence="2">histidine kinase</fullName>
        <ecNumber evidence="2">2.7.13.3</ecNumber>
    </recommendedName>
</protein>
<evidence type="ECO:0000259" key="9">
    <source>
        <dbReference type="PROSITE" id="PS50109"/>
    </source>
</evidence>
<dbReference type="Gene3D" id="1.10.287.130">
    <property type="match status" value="1"/>
</dbReference>
<evidence type="ECO:0000256" key="3">
    <source>
        <dbReference type="ARBA" id="ARBA00022553"/>
    </source>
</evidence>
<dbReference type="InterPro" id="IPR036097">
    <property type="entry name" value="HisK_dim/P_sf"/>
</dbReference>
<reference evidence="10 11" key="1">
    <citation type="submission" date="2015-01" db="EMBL/GenBank/DDBJ databases">
        <title>Draft genome sequence of Pedobacter sp. NL19 isolated from sludge of an effluent treatment pond in an abandoned uranium mine.</title>
        <authorList>
            <person name="Santos T."/>
            <person name="Caetano T."/>
            <person name="Covas C."/>
            <person name="Cruz A."/>
            <person name="Mendo S."/>
        </authorList>
    </citation>
    <scope>NUCLEOTIDE SEQUENCE [LARGE SCALE GENOMIC DNA]</scope>
    <source>
        <strain evidence="10 11">NL19</strain>
    </source>
</reference>
<evidence type="ECO:0000313" key="10">
    <source>
        <dbReference type="EMBL" id="KIO75307.1"/>
    </source>
</evidence>
<name>A0A0D0GDC0_9SPHI</name>
<dbReference type="PROSITE" id="PS50109">
    <property type="entry name" value="HIS_KIN"/>
    <property type="match status" value="1"/>
</dbReference>
<dbReference type="GO" id="GO:0000155">
    <property type="term" value="F:phosphorelay sensor kinase activity"/>
    <property type="evidence" value="ECO:0007669"/>
    <property type="project" value="InterPro"/>
</dbReference>
<dbReference type="PANTHER" id="PTHR45453:SF1">
    <property type="entry name" value="PHOSPHATE REGULON SENSOR PROTEIN PHOR"/>
    <property type="match status" value="1"/>
</dbReference>
<keyword evidence="6" id="KW-0902">Two-component regulatory system</keyword>
<dbReference type="CDD" id="cd00082">
    <property type="entry name" value="HisKA"/>
    <property type="match status" value="1"/>
</dbReference>
<dbReference type="AlphaFoldDB" id="A0A0D0GDC0"/>
<sequence>MDFDFNLYALSLIISGIITLLLSSYILSNEKGTVRWVGYLMLSNSIWSLAYGFELASTTLSQMKFLINIEYIGIVAVPFYWFLFCMDLSGKEEWLKKTGNQLLITAVPILSLILVWTNHVHHLHYKMLSVDYSGSFPMLKIMPGIAFYFFIGYFYTLLIVGNYFLIRKFRNSDRIYKKQNQVILTAAMIPWLANFSYLVGLRPIPNLDITPFAFQLSTFLIFIAIYRFKFLSVLPVAREKVLELMQDGFIVLDYRNRVIDYNSAFKKYISVYHSDKIIGKDINELLQYQPELLDLLNHQESGKVELLVHTANGVFDLEADICFLNENKLNRNATIIKLQDLTNVRQEALKSKRQAEELQKLNQLKDRIFSIMAHDLRGPLLNLAEVLKMTSDDTISAEEFKDLSPTLTKDISYTTDLLENILHWSRSQLKGYGINKDLFDLKNLINTEVNYHLKAATGKKIEIIQQLADDLTAHADLLMMQIVIRNLIINAIKFCHENCRINISATYLNPDYIGLNIQDNGVGIAFENIQKIFKGENFSSRGTQNEKGTGIGLMVCWDFMARNEGSIHIESELGKGTTFKLQIPRRSL</sequence>
<dbReference type="Pfam" id="PF02518">
    <property type="entry name" value="HATPase_c"/>
    <property type="match status" value="1"/>
</dbReference>
<evidence type="ECO:0000256" key="2">
    <source>
        <dbReference type="ARBA" id="ARBA00012438"/>
    </source>
</evidence>
<dbReference type="PANTHER" id="PTHR45453">
    <property type="entry name" value="PHOSPHATE REGULON SENSOR PROTEIN PHOR"/>
    <property type="match status" value="1"/>
</dbReference>
<keyword evidence="5" id="KW-0418">Kinase</keyword>
<keyword evidence="11" id="KW-1185">Reference proteome</keyword>
<dbReference type="InterPro" id="IPR005467">
    <property type="entry name" value="His_kinase_dom"/>
</dbReference>
<dbReference type="RefSeq" id="WP_041885380.1">
    <property type="nucleotide sequence ID" value="NZ_CP157278.1"/>
</dbReference>
<keyword evidence="4" id="KW-0808">Transferase</keyword>
<dbReference type="SMART" id="SM00388">
    <property type="entry name" value="HisKA"/>
    <property type="match status" value="1"/>
</dbReference>
<dbReference type="CDD" id="cd00075">
    <property type="entry name" value="HATPase"/>
    <property type="match status" value="1"/>
</dbReference>
<dbReference type="SUPFAM" id="SSF55874">
    <property type="entry name" value="ATPase domain of HSP90 chaperone/DNA topoisomerase II/histidine kinase"/>
    <property type="match status" value="1"/>
</dbReference>
<dbReference type="InterPro" id="IPR004358">
    <property type="entry name" value="Sig_transdc_His_kin-like_C"/>
</dbReference>